<dbReference type="EMBL" id="LAZR01002636">
    <property type="protein sequence ID" value="KKN27456.1"/>
    <property type="molecule type" value="Genomic_DNA"/>
</dbReference>
<dbReference type="SMART" id="SM00487">
    <property type="entry name" value="DEXDc"/>
    <property type="match status" value="1"/>
</dbReference>
<dbReference type="Gene3D" id="3.40.50.10810">
    <property type="entry name" value="Tandem AAA-ATPase domain"/>
    <property type="match status" value="1"/>
</dbReference>
<comment type="caution">
    <text evidence="3">The sequence shown here is derived from an EMBL/GenBank/DDBJ whole genome shotgun (WGS) entry which is preliminary data.</text>
</comment>
<dbReference type="GO" id="GO:0016787">
    <property type="term" value="F:hydrolase activity"/>
    <property type="evidence" value="ECO:0007669"/>
    <property type="project" value="UniProtKB-KW"/>
</dbReference>
<evidence type="ECO:0000256" key="1">
    <source>
        <dbReference type="ARBA" id="ARBA00022801"/>
    </source>
</evidence>
<sequence length="636" mass="75196">MIQVTCENDILFIFLNDHKEMTTGRYEIILRSTGFHYNPQSNVYWMQEMLKNRRKVNDIINFLKKKNIPMDITEDILNLKDDYEQEKLNYSKYRLLGIQVKQNIFDLMREPPNFVRILKPYQIMGVNHLVAVNNGANFSVPGSGKTTMVYGSYDIWKDLGEIEAILIIGPISSFYVWESEYEKCFGKRPISARLIGNGRFGYYINYKRFELFLTSYQTASNDLSRVIELLGKKKFLVVIDESHNVKRFNDGLWSESMLSLASYAEKRVICTGTPVPNGLIDLYTQMTFLWPAKQLLGEKNTYYYRYRNQENLAQLRDLIYPFYVRVRKSDLQLPEPIEHRIYIEGSQIQMEIYRAIEEEILDKYSSLSSHEILTIQEWKRAKIIRLMQVATNPGLLTHYSEEFGLNPIIDGELINLVEKVDQYYDLEFPNKFGQVLLLANRLLNEGKKVIIWSNFIQNLLILYSHFEQNDIDRFMIYGGVPRDPNINDDFNREQQIREFKNNPNPCVLIANPAACAESISLHQDCHNSIYLDRTFNCAKFLQSLDRIHRIGLDPNVETHYYFFMTKNTIDEVIDNRLETKKLRMMNLIESDLPIGLDYEFDDWDRKREFDKDFKDVIKQIKIRYQNRKEYSDEEIL</sequence>
<dbReference type="InterPro" id="IPR027417">
    <property type="entry name" value="P-loop_NTPase"/>
</dbReference>
<name>A0A0F9RR33_9ZZZZ</name>
<proteinExistence type="predicted"/>
<evidence type="ECO:0000313" key="3">
    <source>
        <dbReference type="EMBL" id="KKN27456.1"/>
    </source>
</evidence>
<dbReference type="Gene3D" id="3.40.50.300">
    <property type="entry name" value="P-loop containing nucleotide triphosphate hydrolases"/>
    <property type="match status" value="1"/>
</dbReference>
<keyword evidence="1" id="KW-0378">Hydrolase</keyword>
<dbReference type="SUPFAM" id="SSF52540">
    <property type="entry name" value="P-loop containing nucleoside triphosphate hydrolases"/>
    <property type="match status" value="2"/>
</dbReference>
<protein>
    <recommendedName>
        <fullName evidence="2">Helicase ATP-binding domain-containing protein</fullName>
    </recommendedName>
</protein>
<dbReference type="AlphaFoldDB" id="A0A0F9RR33"/>
<dbReference type="GO" id="GO:0005524">
    <property type="term" value="F:ATP binding"/>
    <property type="evidence" value="ECO:0007669"/>
    <property type="project" value="InterPro"/>
</dbReference>
<dbReference type="PANTHER" id="PTHR10799">
    <property type="entry name" value="SNF2/RAD54 HELICASE FAMILY"/>
    <property type="match status" value="1"/>
</dbReference>
<dbReference type="Pfam" id="PF00176">
    <property type="entry name" value="SNF2-rel_dom"/>
    <property type="match status" value="1"/>
</dbReference>
<dbReference type="InterPro" id="IPR049730">
    <property type="entry name" value="SNF2/RAD54-like_C"/>
</dbReference>
<dbReference type="CDD" id="cd18793">
    <property type="entry name" value="SF2_C_SNF"/>
    <property type="match status" value="1"/>
</dbReference>
<reference evidence="3" key="1">
    <citation type="journal article" date="2015" name="Nature">
        <title>Complex archaea that bridge the gap between prokaryotes and eukaryotes.</title>
        <authorList>
            <person name="Spang A."/>
            <person name="Saw J.H."/>
            <person name="Jorgensen S.L."/>
            <person name="Zaremba-Niedzwiedzka K."/>
            <person name="Martijn J."/>
            <person name="Lind A.E."/>
            <person name="van Eijk R."/>
            <person name="Schleper C."/>
            <person name="Guy L."/>
            <person name="Ettema T.J."/>
        </authorList>
    </citation>
    <scope>NUCLEOTIDE SEQUENCE</scope>
</reference>
<dbReference type="InterPro" id="IPR000330">
    <property type="entry name" value="SNF2_N"/>
</dbReference>
<accession>A0A0F9RR33</accession>
<organism evidence="3">
    <name type="scientific">marine sediment metagenome</name>
    <dbReference type="NCBI Taxonomy" id="412755"/>
    <lineage>
        <taxon>unclassified sequences</taxon>
        <taxon>metagenomes</taxon>
        <taxon>ecological metagenomes</taxon>
    </lineage>
</organism>
<dbReference type="InterPro" id="IPR014001">
    <property type="entry name" value="Helicase_ATP-bd"/>
</dbReference>
<gene>
    <name evidence="3" type="ORF">LCGC14_0864420</name>
</gene>
<dbReference type="InterPro" id="IPR038718">
    <property type="entry name" value="SNF2-like_sf"/>
</dbReference>
<evidence type="ECO:0000259" key="2">
    <source>
        <dbReference type="SMART" id="SM00487"/>
    </source>
</evidence>
<feature type="domain" description="Helicase ATP-binding" evidence="2">
    <location>
        <begin position="114"/>
        <end position="307"/>
    </location>
</feature>